<sequence length="458" mass="51169">MSLSNLNDEEKNVLLQISYFDLPGDLTGLTVKEIWEEAMRTPNNGGEARRIKLEEYFTSDTYKNSSLVEVRLQGYQNNNPTMGGESESGFVGYAWVDKIGSAAAVYRGSEDPTNWDHFKTDWVSNGSAGIGNEIQQQKEANHFYDEFVKGATGEKLIVGHSKGGNLASYVFVNNLADNPSGYVVNGAPLFWPSLTEEQQEALKSNKFDFIAYEGDFVHDLGFAPYVDKTVAINKDDYDDPFYPHYETSVDFFNGSFEKSQKGSIHSPNDINPEVIKYAIVYAVNGVREAYKVALTITNTALTVIHATWKGMETAAKLVIDGCVAFISGLKNVTTKVINDLKSFFSSVKKSAKRHLNRKVSAFLGTSFAFEPYLKVDLHRLSYYADRLEAIKRKTSALNNRIDDLYLEAGLFGLDNVLKADILTTFNTGLNQNITYLITVRNLLERTESILVNKARSIQ</sequence>
<evidence type="ECO:0000313" key="2">
    <source>
        <dbReference type="Proteomes" id="UP000548423"/>
    </source>
</evidence>
<dbReference type="AlphaFoldDB" id="A0A852TLP5"/>
<comment type="caution">
    <text evidence="1">The sequence shown here is derived from an EMBL/GenBank/DDBJ whole genome shotgun (WGS) entry which is preliminary data.</text>
</comment>
<proteinExistence type="predicted"/>
<name>A0A852TLP5_9BACI</name>
<gene>
    <name evidence="1" type="ORF">F4694_006150</name>
</gene>
<dbReference type="Pfam" id="PF11187">
    <property type="entry name" value="Mbeg1-like"/>
    <property type="match status" value="1"/>
</dbReference>
<reference evidence="2" key="2">
    <citation type="submission" date="2020-08" db="EMBL/GenBank/DDBJ databases">
        <title>The Agave Microbiome: Exploring the role of microbial communities in plant adaptations to desert environments.</title>
        <authorList>
            <person name="Partida-Martinez L.P."/>
        </authorList>
    </citation>
    <scope>NUCLEOTIDE SEQUENCE [LARGE SCALE GENOMIC DNA]</scope>
    <source>
        <strain evidence="2">AT2.8</strain>
    </source>
</reference>
<dbReference type="SUPFAM" id="SSF53474">
    <property type="entry name" value="alpha/beta-Hydrolases"/>
    <property type="match status" value="1"/>
</dbReference>
<evidence type="ECO:0000313" key="1">
    <source>
        <dbReference type="EMBL" id="NYE09279.1"/>
    </source>
</evidence>
<dbReference type="InterPro" id="IPR029058">
    <property type="entry name" value="AB_hydrolase_fold"/>
</dbReference>
<organism evidence="1 2">
    <name type="scientific">Neobacillus niacini</name>
    <dbReference type="NCBI Taxonomy" id="86668"/>
    <lineage>
        <taxon>Bacteria</taxon>
        <taxon>Bacillati</taxon>
        <taxon>Bacillota</taxon>
        <taxon>Bacilli</taxon>
        <taxon>Bacillales</taxon>
        <taxon>Bacillaceae</taxon>
        <taxon>Neobacillus</taxon>
    </lineage>
</organism>
<dbReference type="InterPro" id="IPR024499">
    <property type="entry name" value="Mbeg1-like"/>
</dbReference>
<reference evidence="2" key="1">
    <citation type="submission" date="2020-07" db="EMBL/GenBank/DDBJ databases">
        <authorList>
            <person name="Partida-Martinez L."/>
            <person name="Huntemann M."/>
            <person name="Clum A."/>
            <person name="Wang J."/>
            <person name="Palaniappan K."/>
            <person name="Ritter S."/>
            <person name="Chen I.-M."/>
            <person name="Stamatis D."/>
            <person name="Reddy T."/>
            <person name="O'Malley R."/>
            <person name="Daum C."/>
            <person name="Shapiro N."/>
            <person name="Ivanova N."/>
            <person name="Kyrpides N."/>
            <person name="Woyke T."/>
        </authorList>
    </citation>
    <scope>NUCLEOTIDE SEQUENCE [LARGE SCALE GENOMIC DNA]</scope>
    <source>
        <strain evidence="2">AT2.8</strain>
    </source>
</reference>
<evidence type="ECO:0008006" key="3">
    <source>
        <dbReference type="Google" id="ProtNLM"/>
    </source>
</evidence>
<accession>A0A852TLP5</accession>
<dbReference type="EMBL" id="JACCBX010000020">
    <property type="protein sequence ID" value="NYE09279.1"/>
    <property type="molecule type" value="Genomic_DNA"/>
</dbReference>
<protein>
    <recommendedName>
        <fullName evidence="3">DUF2974 domain-containing protein</fullName>
    </recommendedName>
</protein>
<dbReference type="Proteomes" id="UP000548423">
    <property type="component" value="Unassembled WGS sequence"/>
</dbReference>